<feature type="region of interest" description="Disordered" evidence="1">
    <location>
        <begin position="970"/>
        <end position="993"/>
    </location>
</feature>
<feature type="region of interest" description="Disordered" evidence="1">
    <location>
        <begin position="1150"/>
        <end position="1170"/>
    </location>
</feature>
<dbReference type="AlphaFoldDB" id="A0A6G1FXX2"/>
<reference evidence="4" key="3">
    <citation type="submission" date="2025-04" db="UniProtKB">
        <authorList>
            <consortium name="RefSeq"/>
        </authorList>
    </citation>
    <scope>IDENTIFICATION</scope>
    <source>
        <strain evidence="4">CBS 781.70</strain>
    </source>
</reference>
<dbReference type="OrthoDB" id="3922633at2759"/>
<feature type="compositionally biased region" description="Basic and acidic residues" evidence="1">
    <location>
        <begin position="488"/>
        <end position="497"/>
    </location>
</feature>
<keyword evidence="3" id="KW-1185">Reference proteome</keyword>
<dbReference type="RefSeq" id="XP_033532193.1">
    <property type="nucleotide sequence ID" value="XM_033683326.1"/>
</dbReference>
<feature type="region of interest" description="Disordered" evidence="1">
    <location>
        <begin position="628"/>
        <end position="655"/>
    </location>
</feature>
<feature type="compositionally biased region" description="Basic and acidic residues" evidence="1">
    <location>
        <begin position="862"/>
        <end position="873"/>
    </location>
</feature>
<evidence type="ECO:0000256" key="1">
    <source>
        <dbReference type="SAM" id="MobiDB-lite"/>
    </source>
</evidence>
<proteinExistence type="predicted"/>
<feature type="compositionally biased region" description="Polar residues" evidence="1">
    <location>
        <begin position="7"/>
        <end position="26"/>
    </location>
</feature>
<feature type="compositionally biased region" description="Polar residues" evidence="1">
    <location>
        <begin position="93"/>
        <end position="120"/>
    </location>
</feature>
<feature type="region of interest" description="Disordered" evidence="1">
    <location>
        <begin position="1"/>
        <end position="42"/>
    </location>
</feature>
<feature type="compositionally biased region" description="Polar residues" evidence="1">
    <location>
        <begin position="874"/>
        <end position="891"/>
    </location>
</feature>
<feature type="compositionally biased region" description="Polar residues" evidence="1">
    <location>
        <begin position="1023"/>
        <end position="1034"/>
    </location>
</feature>
<evidence type="ECO:0000313" key="3">
    <source>
        <dbReference type="Proteomes" id="UP000504638"/>
    </source>
</evidence>
<feature type="compositionally biased region" description="Polar residues" evidence="1">
    <location>
        <begin position="341"/>
        <end position="358"/>
    </location>
</feature>
<reference evidence="2 4" key="1">
    <citation type="submission" date="2020-01" db="EMBL/GenBank/DDBJ databases">
        <authorList>
            <consortium name="DOE Joint Genome Institute"/>
            <person name="Haridas S."/>
            <person name="Albert R."/>
            <person name="Binder M."/>
            <person name="Bloem J."/>
            <person name="Labutti K."/>
            <person name="Salamov A."/>
            <person name="Andreopoulos B."/>
            <person name="Baker S.E."/>
            <person name="Barry K."/>
            <person name="Bills G."/>
            <person name="Bluhm B.H."/>
            <person name="Cannon C."/>
            <person name="Castanera R."/>
            <person name="Culley D.E."/>
            <person name="Daum C."/>
            <person name="Ezra D."/>
            <person name="Gonzalez J.B."/>
            <person name="Henrissat B."/>
            <person name="Kuo A."/>
            <person name="Liang C."/>
            <person name="Lipzen A."/>
            <person name="Lutzoni F."/>
            <person name="Magnuson J."/>
            <person name="Mondo S."/>
            <person name="Nolan M."/>
            <person name="Ohm R."/>
            <person name="Pangilinan J."/>
            <person name="Park H.-J."/>
            <person name="Ramirez L."/>
            <person name="Alfaro M."/>
            <person name="Sun H."/>
            <person name="Tritt A."/>
            <person name="Yoshinaga Y."/>
            <person name="Zwiers L.-H."/>
            <person name="Turgeon B.G."/>
            <person name="Goodwin S.B."/>
            <person name="Spatafora J.W."/>
            <person name="Crous P.W."/>
            <person name="Grigoriev I.V."/>
        </authorList>
    </citation>
    <scope>NUCLEOTIDE SEQUENCE</scope>
    <source>
        <strain evidence="2 4">CBS 781.70</strain>
    </source>
</reference>
<feature type="region of interest" description="Disordered" evidence="1">
    <location>
        <begin position="1012"/>
        <end position="1037"/>
    </location>
</feature>
<feature type="region of interest" description="Disordered" evidence="1">
    <location>
        <begin position="87"/>
        <end position="140"/>
    </location>
</feature>
<feature type="region of interest" description="Disordered" evidence="1">
    <location>
        <begin position="779"/>
        <end position="800"/>
    </location>
</feature>
<feature type="compositionally biased region" description="Polar residues" evidence="1">
    <location>
        <begin position="581"/>
        <end position="592"/>
    </location>
</feature>
<feature type="region of interest" description="Disordered" evidence="1">
    <location>
        <begin position="862"/>
        <end position="891"/>
    </location>
</feature>
<protein>
    <submittedName>
        <fullName evidence="2 4">Uncharacterized protein</fullName>
    </submittedName>
</protein>
<dbReference type="Proteomes" id="UP000504638">
    <property type="component" value="Unplaced"/>
</dbReference>
<dbReference type="EMBL" id="ML975165">
    <property type="protein sequence ID" value="KAF1810562.1"/>
    <property type="molecule type" value="Genomic_DNA"/>
</dbReference>
<feature type="region of interest" description="Disordered" evidence="1">
    <location>
        <begin position="567"/>
        <end position="593"/>
    </location>
</feature>
<feature type="compositionally biased region" description="Low complexity" evidence="1">
    <location>
        <begin position="445"/>
        <end position="455"/>
    </location>
</feature>
<organism evidence="2">
    <name type="scientific">Eremomyces bilateralis CBS 781.70</name>
    <dbReference type="NCBI Taxonomy" id="1392243"/>
    <lineage>
        <taxon>Eukaryota</taxon>
        <taxon>Fungi</taxon>
        <taxon>Dikarya</taxon>
        <taxon>Ascomycota</taxon>
        <taxon>Pezizomycotina</taxon>
        <taxon>Dothideomycetes</taxon>
        <taxon>Dothideomycetes incertae sedis</taxon>
        <taxon>Eremomycetales</taxon>
        <taxon>Eremomycetaceae</taxon>
        <taxon>Eremomyces</taxon>
    </lineage>
</organism>
<feature type="region of interest" description="Disordered" evidence="1">
    <location>
        <begin position="166"/>
        <end position="227"/>
    </location>
</feature>
<name>A0A6G1FXX2_9PEZI</name>
<dbReference type="GeneID" id="54423896"/>
<feature type="compositionally biased region" description="Polar residues" evidence="1">
    <location>
        <begin position="167"/>
        <end position="184"/>
    </location>
</feature>
<sequence length="1170" mass="128383">MALVERNPNTLGGRNSYASDFSTQAKAGSPVDGSKGDTPSLAPAVLNMLTTSTGIGDLDGRLPGTSRNSHHGHHAWLSTSSAPLFQPEWSHSAPGSRSMSPTTNMQRSSTALSNPSLTSLSDHDPIPRQTSPYHYSTRLKRSGYRPASMTLSPHEQYQEYSVDRNQHNGLNDQQGNSYQISSMDYENPSGYERTPRLVRDAGSNSWTPKSSASPHTPGGVMPRRSLGPLRRTRVISTPILPFHSSGQINEYGMPSKNTANINPPEYYDYSEQFEGCQEKVSSCVKDELVPSPTRLGDGMRTCQITRDKILEAIGASPQLTSTTEWCGRALTTETEAKTDRSITNQPTSWSKESNSQEQARPEGLALTRSASSIYSDDAPTASSRFRSSDFDAVFAPVRQHDIRGYVASCPVPHSPPGPTMANVEASRHPDPAANEKEVTHVTPGSRSSSRAAFARNWHQEENIDGGTMSSRSTMRSARPSEPQSNHYDSVEDIRRDNQSPGMHSHRRHSPELAKEVRFSHNRTHTAGSGLPRIKERPSMELGLVGGSSKSTNRISIATMPEVVTQLHETRQRPRLGVRPPQGQSAFRHSTSGIDDMKPILSMEFSNSNIMTQLKEEFQLRTPRSLDELGLNFDDMGKTTTGPDNKPKTQHESVCSSESIHEKYKSFFAGLEEMDTSLGDNSSIFDSARLDQGTEVLRLEGVGRAREPKISTEMRPRPLSLRPIMGPEELISEVSQVSIPSVSDLTRRLSEVLPSLQKYLTDVENTSEDEVNKTIQEIKAIGDSGPSHEPTNPASLANGRKSLGTDVIEMKEHGNMSDSRENNFEDDLSRTAFARKTPVAELEATPLTGHAANSYVRTMAAHRSDRFEDPDSHLNRPQTSSSAPWNNDSNYPWTESAPDINVCLPRTPPELTTHFGTRAQLHGVNMIEGSTVENEGPLAGTEEVAMRNTEHGIFHAISRRLGHHHPQDINAHHAITPTAGPSTPRPKVSNAPIPLDHFDYSGYGNRSDALCIDDPGVDPGDRYPTTSLSPPTATNLDDVRSYFSDDSERPAKHRSSFRKRLSNFHPHICSGNARRGPALSGLGASAINTGPQSEDIPMEPNGSAMKIGNGGPDKTTMTAPTEMVHMNNGISKADSQPRKLEKGLKAMWRRSGKLIRSMGGKLRKERMEDHA</sequence>
<gene>
    <name evidence="2 4" type="ORF">P152DRAFT_89074</name>
</gene>
<feature type="compositionally biased region" description="Polar residues" evidence="1">
    <location>
        <begin position="202"/>
        <end position="214"/>
    </location>
</feature>
<evidence type="ECO:0000313" key="4">
    <source>
        <dbReference type="RefSeq" id="XP_033532193.1"/>
    </source>
</evidence>
<feature type="region of interest" description="Disordered" evidence="1">
    <location>
        <begin position="331"/>
        <end position="363"/>
    </location>
</feature>
<feature type="compositionally biased region" description="Basic and acidic residues" evidence="1">
    <location>
        <begin position="509"/>
        <end position="518"/>
    </location>
</feature>
<reference evidence="4" key="2">
    <citation type="submission" date="2020-04" db="EMBL/GenBank/DDBJ databases">
        <authorList>
            <consortium name="NCBI Genome Project"/>
        </authorList>
    </citation>
    <scope>NUCLEOTIDE SEQUENCE</scope>
    <source>
        <strain evidence="4">CBS 781.70</strain>
    </source>
</reference>
<feature type="compositionally biased region" description="Low complexity" evidence="1">
    <location>
        <begin position="465"/>
        <end position="476"/>
    </location>
</feature>
<feature type="region of interest" description="Disordered" evidence="1">
    <location>
        <begin position="433"/>
        <end position="538"/>
    </location>
</feature>
<accession>A0A6G1FXX2</accession>
<evidence type="ECO:0000313" key="2">
    <source>
        <dbReference type="EMBL" id="KAF1810562.1"/>
    </source>
</evidence>